<name>A0A8S3WIX9_PARAO</name>
<keyword evidence="2" id="KW-1185">Reference proteome</keyword>
<evidence type="ECO:0000313" key="1">
    <source>
        <dbReference type="EMBL" id="CAG4962459.1"/>
    </source>
</evidence>
<dbReference type="EMBL" id="CAJQZP010000451">
    <property type="protein sequence ID" value="CAG4962459.1"/>
    <property type="molecule type" value="Genomic_DNA"/>
</dbReference>
<gene>
    <name evidence="1" type="ORF">PAPOLLO_LOCUS6783</name>
</gene>
<accession>A0A8S3WIX9</accession>
<protein>
    <submittedName>
        <fullName evidence="1">(apollo) hypothetical protein</fullName>
    </submittedName>
</protein>
<organism evidence="1 2">
    <name type="scientific">Parnassius apollo</name>
    <name type="common">Apollo butterfly</name>
    <name type="synonym">Papilio apollo</name>
    <dbReference type="NCBI Taxonomy" id="110799"/>
    <lineage>
        <taxon>Eukaryota</taxon>
        <taxon>Metazoa</taxon>
        <taxon>Ecdysozoa</taxon>
        <taxon>Arthropoda</taxon>
        <taxon>Hexapoda</taxon>
        <taxon>Insecta</taxon>
        <taxon>Pterygota</taxon>
        <taxon>Neoptera</taxon>
        <taxon>Endopterygota</taxon>
        <taxon>Lepidoptera</taxon>
        <taxon>Glossata</taxon>
        <taxon>Ditrysia</taxon>
        <taxon>Papilionoidea</taxon>
        <taxon>Papilionidae</taxon>
        <taxon>Parnassiinae</taxon>
        <taxon>Parnassini</taxon>
        <taxon>Parnassius</taxon>
        <taxon>Parnassius</taxon>
    </lineage>
</organism>
<dbReference type="Proteomes" id="UP000691718">
    <property type="component" value="Unassembled WGS sequence"/>
</dbReference>
<evidence type="ECO:0000313" key="2">
    <source>
        <dbReference type="Proteomes" id="UP000691718"/>
    </source>
</evidence>
<sequence>MPTSDEPQITCGEEDMVQNVFNSTNVNDESDISSEPISVDTEANQPIATIARDNPESRLCLRPLPKVDYRRFF</sequence>
<reference evidence="1" key="1">
    <citation type="submission" date="2021-04" db="EMBL/GenBank/DDBJ databases">
        <authorList>
            <person name="Tunstrom K."/>
        </authorList>
    </citation>
    <scope>NUCLEOTIDE SEQUENCE</scope>
</reference>
<proteinExistence type="predicted"/>
<comment type="caution">
    <text evidence="1">The sequence shown here is derived from an EMBL/GenBank/DDBJ whole genome shotgun (WGS) entry which is preliminary data.</text>
</comment>
<dbReference type="AlphaFoldDB" id="A0A8S3WIX9"/>